<dbReference type="AlphaFoldDB" id="A0A831TDT6"/>
<evidence type="ECO:0008006" key="3">
    <source>
        <dbReference type="Google" id="ProtNLM"/>
    </source>
</evidence>
<sequence>MLRRRSCPGAGELRKLLDGGDGALPPAQREHVRHCPACQRLVRELSESAEIARRVVDAATPGTLPDPALAYRRWQQHARGRRARSDARREGGIPMGYRRSAPVRFAAAGIAAVAVLALVVTLTPFGALADEFVNRFRVQQFAAITVPMEAVAAMTAQTEMLPPEQREAMHQELEQIAQFTTTFEEESMREVGSLDEAVTLLGREPAAPGELPAAVSGASPRYFVGEAGTASVTIDVARAREMLARLGVQFASLPDPAVAPTVTVTLNVPASAAQVYESGDQMLVVAEMGSPELILPETIDPELLREDLLSLPGLPPELVAQIRAVRDWRETLIIPVPADASTRQVTLHGASGLLIEAPEGSAVLWQKDGVLHAVGGTMDGETVLSVAESVR</sequence>
<evidence type="ECO:0000256" key="1">
    <source>
        <dbReference type="SAM" id="Phobius"/>
    </source>
</evidence>
<protein>
    <recommendedName>
        <fullName evidence="3">DUF4367 domain-containing protein</fullName>
    </recommendedName>
</protein>
<evidence type="ECO:0000313" key="2">
    <source>
        <dbReference type="EMBL" id="HEG90571.1"/>
    </source>
</evidence>
<dbReference type="EMBL" id="DSIY01000087">
    <property type="protein sequence ID" value="HEG90571.1"/>
    <property type="molecule type" value="Genomic_DNA"/>
</dbReference>
<proteinExistence type="predicted"/>
<feature type="transmembrane region" description="Helical" evidence="1">
    <location>
        <begin position="105"/>
        <end position="129"/>
    </location>
</feature>
<comment type="caution">
    <text evidence="2">The sequence shown here is derived from an EMBL/GenBank/DDBJ whole genome shotgun (WGS) entry which is preliminary data.</text>
</comment>
<accession>A0A831TDT6</accession>
<reference evidence="2" key="1">
    <citation type="journal article" date="2020" name="mSystems">
        <title>Genome- and Community-Level Interaction Insights into Carbon Utilization and Element Cycling Functions of Hydrothermarchaeota in Hydrothermal Sediment.</title>
        <authorList>
            <person name="Zhou Z."/>
            <person name="Liu Y."/>
            <person name="Xu W."/>
            <person name="Pan J."/>
            <person name="Luo Z.H."/>
            <person name="Li M."/>
        </authorList>
    </citation>
    <scope>NUCLEOTIDE SEQUENCE [LARGE SCALE GENOMIC DNA]</scope>
    <source>
        <strain evidence="2">SpSt-210</strain>
    </source>
</reference>
<organism evidence="2">
    <name type="scientific">Thermorudis peleae</name>
    <dbReference type="NCBI Taxonomy" id="1382356"/>
    <lineage>
        <taxon>Bacteria</taxon>
        <taxon>Pseudomonadati</taxon>
        <taxon>Thermomicrobiota</taxon>
        <taxon>Thermomicrobia</taxon>
        <taxon>Thermomicrobia incertae sedis</taxon>
        <taxon>Thermorudis</taxon>
    </lineage>
</organism>
<keyword evidence="1" id="KW-1133">Transmembrane helix</keyword>
<name>A0A831TDT6_9BACT</name>
<gene>
    <name evidence="2" type="ORF">ENP34_03890</name>
</gene>
<keyword evidence="1" id="KW-0812">Transmembrane</keyword>
<keyword evidence="1" id="KW-0472">Membrane</keyword>